<dbReference type="AlphaFoldDB" id="A0A517MSI4"/>
<evidence type="ECO:0000313" key="3">
    <source>
        <dbReference type="Proteomes" id="UP000319852"/>
    </source>
</evidence>
<dbReference type="KEGG" id="amob:HG15A2_10240"/>
<sequence length="93" mass="10677">MFYAKRWRKPTANYTSNTPPCRREQGEVPREKPELFFPVSQWEYCGEIKGSGIDSVSYTQVQYLGSTDTFSSFRFVLLVLLQGRSVGVRSTRG</sequence>
<dbReference type="EMBL" id="CP036263">
    <property type="protein sequence ID" value="QDS97757.1"/>
    <property type="molecule type" value="Genomic_DNA"/>
</dbReference>
<organism evidence="2 3">
    <name type="scientific">Adhaeretor mobilis</name>
    <dbReference type="NCBI Taxonomy" id="1930276"/>
    <lineage>
        <taxon>Bacteria</taxon>
        <taxon>Pseudomonadati</taxon>
        <taxon>Planctomycetota</taxon>
        <taxon>Planctomycetia</taxon>
        <taxon>Pirellulales</taxon>
        <taxon>Lacipirellulaceae</taxon>
        <taxon>Adhaeretor</taxon>
    </lineage>
</organism>
<keyword evidence="3" id="KW-1185">Reference proteome</keyword>
<protein>
    <submittedName>
        <fullName evidence="2">Uncharacterized protein</fullName>
    </submittedName>
</protein>
<feature type="region of interest" description="Disordered" evidence="1">
    <location>
        <begin position="1"/>
        <end position="28"/>
    </location>
</feature>
<proteinExistence type="predicted"/>
<dbReference type="Proteomes" id="UP000319852">
    <property type="component" value="Chromosome"/>
</dbReference>
<evidence type="ECO:0000313" key="2">
    <source>
        <dbReference type="EMBL" id="QDS97757.1"/>
    </source>
</evidence>
<accession>A0A517MSI4</accession>
<reference evidence="2 3" key="1">
    <citation type="submission" date="2019-02" db="EMBL/GenBank/DDBJ databases">
        <title>Deep-cultivation of Planctomycetes and their phenomic and genomic characterization uncovers novel biology.</title>
        <authorList>
            <person name="Wiegand S."/>
            <person name="Jogler M."/>
            <person name="Boedeker C."/>
            <person name="Pinto D."/>
            <person name="Vollmers J."/>
            <person name="Rivas-Marin E."/>
            <person name="Kohn T."/>
            <person name="Peeters S.H."/>
            <person name="Heuer A."/>
            <person name="Rast P."/>
            <person name="Oberbeckmann S."/>
            <person name="Bunk B."/>
            <person name="Jeske O."/>
            <person name="Meyerdierks A."/>
            <person name="Storesund J.E."/>
            <person name="Kallscheuer N."/>
            <person name="Luecker S."/>
            <person name="Lage O.M."/>
            <person name="Pohl T."/>
            <person name="Merkel B.J."/>
            <person name="Hornburger P."/>
            <person name="Mueller R.-W."/>
            <person name="Bruemmer F."/>
            <person name="Labrenz M."/>
            <person name="Spormann A.M."/>
            <person name="Op den Camp H."/>
            <person name="Overmann J."/>
            <person name="Amann R."/>
            <person name="Jetten M.S.M."/>
            <person name="Mascher T."/>
            <person name="Medema M.H."/>
            <person name="Devos D.P."/>
            <person name="Kaster A.-K."/>
            <person name="Ovreas L."/>
            <person name="Rohde M."/>
            <person name="Galperin M.Y."/>
            <person name="Jogler C."/>
        </authorList>
    </citation>
    <scope>NUCLEOTIDE SEQUENCE [LARGE SCALE GENOMIC DNA]</scope>
    <source>
        <strain evidence="2 3">HG15A2</strain>
    </source>
</reference>
<name>A0A517MSI4_9BACT</name>
<gene>
    <name evidence="2" type="ORF">HG15A2_10240</name>
</gene>
<evidence type="ECO:0000256" key="1">
    <source>
        <dbReference type="SAM" id="MobiDB-lite"/>
    </source>
</evidence>